<keyword evidence="1" id="KW-0472">Membrane</keyword>
<feature type="transmembrane region" description="Helical" evidence="1">
    <location>
        <begin position="349"/>
        <end position="370"/>
    </location>
</feature>
<evidence type="ECO:0000256" key="1">
    <source>
        <dbReference type="SAM" id="Phobius"/>
    </source>
</evidence>
<evidence type="ECO:0000313" key="2">
    <source>
        <dbReference type="EMBL" id="MBT8769595.1"/>
    </source>
</evidence>
<comment type="caution">
    <text evidence="2">The sequence shown here is derived from an EMBL/GenBank/DDBJ whole genome shotgun (WGS) entry which is preliminary data.</text>
</comment>
<evidence type="ECO:0000313" key="3">
    <source>
        <dbReference type="Proteomes" id="UP001519667"/>
    </source>
</evidence>
<feature type="non-terminal residue" evidence="2">
    <location>
        <position position="405"/>
    </location>
</feature>
<reference evidence="2 3" key="1">
    <citation type="submission" date="2021-04" db="EMBL/GenBank/DDBJ databases">
        <title>Pseudomonas boanensis sp. nov., a bacterium isolated from river water used for household purposes in Boane District, Mozambique.</title>
        <authorList>
            <person name="Nicklasson M."/>
            <person name="Martin-Rodriguez A.J."/>
            <person name="Thorell K."/>
            <person name="Neves L."/>
            <person name="Mussagy A."/>
            <person name="Rydberg H.A."/>
            <person name="Hernroth B."/>
            <person name="Svensson-Stadler L."/>
            <person name="Sjoling A."/>
        </authorList>
    </citation>
    <scope>NUCLEOTIDE SEQUENCE [LARGE SCALE GENOMIC DNA]</scope>
    <source>
        <strain evidence="2 3">DB1</strain>
    </source>
</reference>
<proteinExistence type="predicted"/>
<keyword evidence="3" id="KW-1185">Reference proteome</keyword>
<sequence>MLPRRMMVLIALVVLAGLLVGLVFWRFPELVGLSSGGSGQSAGLIMTAGLAALLLLLPMAQQFLGRRVGAVSYREVLADDAESSSGVQKATVAPRDALAGIKNHLREHYGYLWRRRIRVYLVVGETEEVEAIAPSLTRAGWLEGHDALLLCDNHSEGRTDTPEVLRRLRRSRPLDGIVWALSPQQSLDPDYLGRYQRQLRDLARRLRWQAPVHLWEVRRSEWEQPAADAAVGCALSSRAGQAQLESHLDCLLQPLRERGLARMQGDNRHDALLRLAHDLQNDGIARWKQAWTQLRRGPELMLRGLWFSLPLPTPRDSGDHHWRAHPAWNGVLADRYPGGRPQGWTGWRVGTVALLGLLALWVLGLLLSFASNRAQVAEMQAALATLDQPREGDEQLLAFNELVHE</sequence>
<organism evidence="2 3">
    <name type="scientific">Metapseudomonas boanensis</name>
    <dbReference type="NCBI Taxonomy" id="2822138"/>
    <lineage>
        <taxon>Bacteria</taxon>
        <taxon>Pseudomonadati</taxon>
        <taxon>Pseudomonadota</taxon>
        <taxon>Gammaproteobacteria</taxon>
        <taxon>Pseudomonadales</taxon>
        <taxon>Pseudomonadaceae</taxon>
        <taxon>Metapseudomonas</taxon>
    </lineage>
</organism>
<accession>A0ABS5XR41</accession>
<dbReference type="Proteomes" id="UP001519667">
    <property type="component" value="Unassembled WGS sequence"/>
</dbReference>
<name>A0ABS5XR41_9GAMM</name>
<keyword evidence="1" id="KW-1133">Transmembrane helix</keyword>
<protein>
    <submittedName>
        <fullName evidence="2">Type VI secretion protein VasK</fullName>
    </submittedName>
</protein>
<keyword evidence="1" id="KW-0812">Transmembrane</keyword>
<gene>
    <name evidence="2" type="ORF">J7302_26170</name>
</gene>
<dbReference type="EMBL" id="JAGTIS010000041">
    <property type="protein sequence ID" value="MBT8769595.1"/>
    <property type="molecule type" value="Genomic_DNA"/>
</dbReference>
<feature type="transmembrane region" description="Helical" evidence="1">
    <location>
        <begin position="39"/>
        <end position="57"/>
    </location>
</feature>
<feature type="transmembrane region" description="Helical" evidence="1">
    <location>
        <begin position="7"/>
        <end position="27"/>
    </location>
</feature>